<proteinExistence type="predicted"/>
<name>A0ACC2PQN2_9HYME</name>
<dbReference type="EMBL" id="CM056741">
    <property type="protein sequence ID" value="KAJ8685915.1"/>
    <property type="molecule type" value="Genomic_DNA"/>
</dbReference>
<evidence type="ECO:0000313" key="1">
    <source>
        <dbReference type="EMBL" id="KAJ8685915.1"/>
    </source>
</evidence>
<accession>A0ACC2PQN2</accession>
<keyword evidence="2" id="KW-1185">Reference proteome</keyword>
<protein>
    <submittedName>
        <fullName evidence="1">Uncharacterized protein</fullName>
    </submittedName>
</protein>
<gene>
    <name evidence="1" type="ORF">QAD02_021708</name>
</gene>
<comment type="caution">
    <text evidence="1">The sequence shown here is derived from an EMBL/GenBank/DDBJ whole genome shotgun (WGS) entry which is preliminary data.</text>
</comment>
<reference evidence="1" key="1">
    <citation type="submission" date="2023-04" db="EMBL/GenBank/DDBJ databases">
        <title>A chromosome-level genome assembly of the parasitoid wasp Eretmocerus hayati.</title>
        <authorList>
            <person name="Zhong Y."/>
            <person name="Liu S."/>
            <person name="Liu Y."/>
        </authorList>
    </citation>
    <scope>NUCLEOTIDE SEQUENCE</scope>
    <source>
        <strain evidence="1">ZJU_SS_LIU_2023</strain>
    </source>
</reference>
<evidence type="ECO:0000313" key="2">
    <source>
        <dbReference type="Proteomes" id="UP001239111"/>
    </source>
</evidence>
<dbReference type="Proteomes" id="UP001239111">
    <property type="component" value="Chromosome 1"/>
</dbReference>
<sequence length="349" mass="41238">MKSLEADDWRYLKKFDVIGLSETWCEEKDRSWIKHKLKEYRIDFKDAVREHEKGRAIGGMILAIRKNIEVIEEESRQTGREIVMKNIKMGGKKWKIIHTYMNKERERNWEIMEEEGQDLRDRNLMILRDMNARAGIKGGDEGERGRNSKDKVINAEGKKLIEERGRDQQNDRGRAAHVKGPLGEGRKHMRVKSQAGEKVEVRRKEKVEQTRALSDNILKIMAEEEINRLKRKMERMEGRIATQETRIRTLEAKREEEEARIKDYSDSESEKEDLNNNEKEKVNRNTQLMKSVVIPTETKNRMEENGEKGNEQIQNSDKERDYLDKGGNKLLDKKSNRIWKKCICARRIE</sequence>
<organism evidence="1 2">
    <name type="scientific">Eretmocerus hayati</name>
    <dbReference type="NCBI Taxonomy" id="131215"/>
    <lineage>
        <taxon>Eukaryota</taxon>
        <taxon>Metazoa</taxon>
        <taxon>Ecdysozoa</taxon>
        <taxon>Arthropoda</taxon>
        <taxon>Hexapoda</taxon>
        <taxon>Insecta</taxon>
        <taxon>Pterygota</taxon>
        <taxon>Neoptera</taxon>
        <taxon>Endopterygota</taxon>
        <taxon>Hymenoptera</taxon>
        <taxon>Apocrita</taxon>
        <taxon>Proctotrupomorpha</taxon>
        <taxon>Chalcidoidea</taxon>
        <taxon>Aphelinidae</taxon>
        <taxon>Aphelininae</taxon>
        <taxon>Eretmocerus</taxon>
    </lineage>
</organism>